<keyword evidence="3 12" id="KW-1134">Transmembrane beta strand</keyword>
<dbReference type="InterPro" id="IPR039426">
    <property type="entry name" value="TonB-dep_rcpt-like"/>
</dbReference>
<comment type="similarity">
    <text evidence="12 13">Belongs to the TonB-dependent receptor family.</text>
</comment>
<dbReference type="OrthoDB" id="9764669at2"/>
<protein>
    <submittedName>
        <fullName evidence="17">Vitamin B12 transporter BtuB</fullName>
    </submittedName>
</protein>
<dbReference type="InterPro" id="IPR037066">
    <property type="entry name" value="Plug_dom_sf"/>
</dbReference>
<dbReference type="Gene3D" id="2.40.170.20">
    <property type="entry name" value="TonB-dependent receptor, beta-barrel domain"/>
    <property type="match status" value="1"/>
</dbReference>
<evidence type="ECO:0000256" key="11">
    <source>
        <dbReference type="ARBA" id="ARBA00023237"/>
    </source>
</evidence>
<feature type="domain" description="TonB-dependent receptor-like beta-barrel" evidence="15">
    <location>
        <begin position="257"/>
        <end position="629"/>
    </location>
</feature>
<comment type="subcellular location">
    <subcellularLocation>
        <location evidence="1 12">Cell outer membrane</location>
        <topology evidence="1 12">Multi-pass membrane protein</topology>
    </subcellularLocation>
</comment>
<evidence type="ECO:0000256" key="8">
    <source>
        <dbReference type="ARBA" id="ARBA00023065"/>
    </source>
</evidence>
<dbReference type="Proteomes" id="UP000184600">
    <property type="component" value="Unassembled WGS sequence"/>
</dbReference>
<keyword evidence="10 12" id="KW-0472">Membrane</keyword>
<keyword evidence="9 13" id="KW-0798">TonB box</keyword>
<evidence type="ECO:0000256" key="13">
    <source>
        <dbReference type="RuleBase" id="RU003357"/>
    </source>
</evidence>
<evidence type="ECO:0000256" key="2">
    <source>
        <dbReference type="ARBA" id="ARBA00022448"/>
    </source>
</evidence>
<evidence type="ECO:0000256" key="3">
    <source>
        <dbReference type="ARBA" id="ARBA00022452"/>
    </source>
</evidence>
<organism evidence="17 18">
    <name type="scientific">Vibrio quintilis</name>
    <dbReference type="NCBI Taxonomy" id="1117707"/>
    <lineage>
        <taxon>Bacteria</taxon>
        <taxon>Pseudomonadati</taxon>
        <taxon>Pseudomonadota</taxon>
        <taxon>Gammaproteobacteria</taxon>
        <taxon>Vibrionales</taxon>
        <taxon>Vibrionaceae</taxon>
        <taxon>Vibrio</taxon>
    </lineage>
</organism>
<evidence type="ECO:0000256" key="9">
    <source>
        <dbReference type="ARBA" id="ARBA00023077"/>
    </source>
</evidence>
<keyword evidence="8" id="KW-0406">Ion transport</keyword>
<evidence type="ECO:0000256" key="5">
    <source>
        <dbReference type="ARBA" id="ARBA00022692"/>
    </source>
</evidence>
<dbReference type="InterPro" id="IPR012910">
    <property type="entry name" value="Plug_dom"/>
</dbReference>
<gene>
    <name evidence="17" type="primary">btuB_1</name>
    <name evidence="17" type="ORF">VQ7734_02583</name>
</gene>
<feature type="chain" id="PRO_5012364917" evidence="14">
    <location>
        <begin position="22"/>
        <end position="666"/>
    </location>
</feature>
<keyword evidence="2 12" id="KW-0813">Transport</keyword>
<keyword evidence="4" id="KW-0410">Iron transport</keyword>
<dbReference type="STRING" id="1117707.VQ7734_02583"/>
<name>A0A1M7YW20_9VIBR</name>
<dbReference type="GO" id="GO:0009279">
    <property type="term" value="C:cell outer membrane"/>
    <property type="evidence" value="ECO:0007669"/>
    <property type="project" value="UniProtKB-SubCell"/>
</dbReference>
<accession>A0A1M7YW20</accession>
<evidence type="ECO:0000256" key="12">
    <source>
        <dbReference type="PROSITE-ProRule" id="PRU01360"/>
    </source>
</evidence>
<dbReference type="PANTHER" id="PTHR32552">
    <property type="entry name" value="FERRICHROME IRON RECEPTOR-RELATED"/>
    <property type="match status" value="1"/>
</dbReference>
<dbReference type="PANTHER" id="PTHR32552:SF68">
    <property type="entry name" value="FERRICHROME OUTER MEMBRANE TRANSPORTER_PHAGE RECEPTOR"/>
    <property type="match status" value="1"/>
</dbReference>
<sequence>MKKRSTLVFASFAVISPLTYADAPDSESETISPLVVVGQEKTSYTQQYLAGALDSVTRDEIEGAHVDNALELFTKLPGVHMAPWGQGVFESEIGIRGFAADGSTPHAKLLIDGIPSNLNAGYNDMSQLFSGNIQSINVYKGTSDPRYGLYNLAGSYNVETRSDTGRSIQATAGSFDARELQGYWGLQTGNLQHSYSFGYRKSEGYRDHDNVEKYGASGRWFYDINEATTLGFIARIMRMDTDAPGFLLSEKEAHDNPQQSASFSSEDGGQKDTDSFSVHVDHHFSENVSWSLKSYFNHFDRQRWVRFRDIWSLQERIYDEKHYGMISTLTWDVADNWQIQWGANYEKQDVIEQRWRTINNQRIRDEGNAIWNFHYNYNNYGTYVQVDNSPVQWLSWNAALRADRLSGDFTSKDNDGVSTEKEMYNFGTILQPKLNVFVYPTEDVVLFANYGRTFQPVFSQSAYTSGDRDARDISINDGWEVGAKWQVSDALQTRLSYWEQYAKDEFVLVNGVERNVGKTLRRGVDAGVDWMATDSLTLWGNYSITDTEILTEGENKGNELRSIPDYTASVGSTYAITSDLTWRLHYDLQGDYQINEANVGGKSGGYALLNTNVEYKTSWGSVNLQVNNLLDKYYEYVFDFTSDASGTIIRAPGDGINMNISATYEF</sequence>
<proteinExistence type="inferred from homology"/>
<dbReference type="GO" id="GO:0015344">
    <property type="term" value="F:siderophore uptake transmembrane transporter activity"/>
    <property type="evidence" value="ECO:0007669"/>
    <property type="project" value="TreeGrafter"/>
</dbReference>
<dbReference type="Pfam" id="PF07715">
    <property type="entry name" value="Plug"/>
    <property type="match status" value="1"/>
</dbReference>
<evidence type="ECO:0000256" key="1">
    <source>
        <dbReference type="ARBA" id="ARBA00004571"/>
    </source>
</evidence>
<evidence type="ECO:0000256" key="6">
    <source>
        <dbReference type="ARBA" id="ARBA00022729"/>
    </source>
</evidence>
<evidence type="ECO:0000256" key="7">
    <source>
        <dbReference type="ARBA" id="ARBA00023004"/>
    </source>
</evidence>
<dbReference type="InterPro" id="IPR036942">
    <property type="entry name" value="Beta-barrel_TonB_sf"/>
</dbReference>
<dbReference type="EMBL" id="FRFG01000028">
    <property type="protein sequence ID" value="SHO56814.1"/>
    <property type="molecule type" value="Genomic_DNA"/>
</dbReference>
<dbReference type="RefSeq" id="WP_073583157.1">
    <property type="nucleotide sequence ID" value="NZ_AP024897.1"/>
</dbReference>
<keyword evidence="6 14" id="KW-0732">Signal</keyword>
<dbReference type="Gene3D" id="2.170.130.10">
    <property type="entry name" value="TonB-dependent receptor, plug domain"/>
    <property type="match status" value="1"/>
</dbReference>
<evidence type="ECO:0000256" key="10">
    <source>
        <dbReference type="ARBA" id="ARBA00023136"/>
    </source>
</evidence>
<feature type="domain" description="TonB-dependent receptor plug" evidence="16">
    <location>
        <begin position="49"/>
        <end position="154"/>
    </location>
</feature>
<dbReference type="SUPFAM" id="SSF56935">
    <property type="entry name" value="Porins"/>
    <property type="match status" value="1"/>
</dbReference>
<evidence type="ECO:0000259" key="16">
    <source>
        <dbReference type="Pfam" id="PF07715"/>
    </source>
</evidence>
<keyword evidence="5 12" id="KW-0812">Transmembrane</keyword>
<evidence type="ECO:0000256" key="4">
    <source>
        <dbReference type="ARBA" id="ARBA00022496"/>
    </source>
</evidence>
<feature type="signal peptide" evidence="14">
    <location>
        <begin position="1"/>
        <end position="21"/>
    </location>
</feature>
<evidence type="ECO:0000259" key="15">
    <source>
        <dbReference type="Pfam" id="PF00593"/>
    </source>
</evidence>
<keyword evidence="7" id="KW-0408">Iron</keyword>
<keyword evidence="18" id="KW-1185">Reference proteome</keyword>
<dbReference type="AlphaFoldDB" id="A0A1M7YW20"/>
<dbReference type="PROSITE" id="PS52016">
    <property type="entry name" value="TONB_DEPENDENT_REC_3"/>
    <property type="match status" value="1"/>
</dbReference>
<dbReference type="Pfam" id="PF00593">
    <property type="entry name" value="TonB_dep_Rec_b-barrel"/>
    <property type="match status" value="1"/>
</dbReference>
<reference evidence="18" key="1">
    <citation type="submission" date="2016-12" db="EMBL/GenBank/DDBJ databases">
        <authorList>
            <person name="Rodrigo-Torres L."/>
            <person name="Arahal R.D."/>
            <person name="Lucena T."/>
        </authorList>
    </citation>
    <scope>NUCLEOTIDE SEQUENCE [LARGE SCALE GENOMIC DNA]</scope>
</reference>
<dbReference type="InterPro" id="IPR000531">
    <property type="entry name" value="Beta-barrel_TonB"/>
</dbReference>
<evidence type="ECO:0000256" key="14">
    <source>
        <dbReference type="SAM" id="SignalP"/>
    </source>
</evidence>
<keyword evidence="11 12" id="KW-0998">Cell outer membrane</keyword>
<evidence type="ECO:0000313" key="17">
    <source>
        <dbReference type="EMBL" id="SHO56814.1"/>
    </source>
</evidence>
<evidence type="ECO:0000313" key="18">
    <source>
        <dbReference type="Proteomes" id="UP000184600"/>
    </source>
</evidence>